<dbReference type="InterPro" id="IPR001154">
    <property type="entry name" value="TopoII_euk"/>
</dbReference>
<dbReference type="CDD" id="cd03481">
    <property type="entry name" value="TopoIIA_Trans_ScTopoIIA"/>
    <property type="match status" value="1"/>
</dbReference>
<evidence type="ECO:0000256" key="2">
    <source>
        <dbReference type="ARBA" id="ARBA00001913"/>
    </source>
</evidence>
<comment type="cofactor">
    <cofactor evidence="3">
        <name>Mg(2+)</name>
        <dbReference type="ChEBI" id="CHEBI:18420"/>
    </cofactor>
</comment>
<dbReference type="Pfam" id="PF02518">
    <property type="entry name" value="HATPase_c"/>
    <property type="match status" value="1"/>
</dbReference>
<evidence type="ECO:0000256" key="3">
    <source>
        <dbReference type="ARBA" id="ARBA00001946"/>
    </source>
</evidence>
<accession>A0ABQ8F2F2</accession>
<dbReference type="InterPro" id="IPR034157">
    <property type="entry name" value="TOPRIM_TopoII"/>
</dbReference>
<dbReference type="InterPro" id="IPR001241">
    <property type="entry name" value="Topo_IIA"/>
</dbReference>
<evidence type="ECO:0000256" key="10">
    <source>
        <dbReference type="ARBA" id="ARBA00022842"/>
    </source>
</evidence>
<feature type="compositionally biased region" description="Polar residues" evidence="16">
    <location>
        <begin position="1362"/>
        <end position="1375"/>
    </location>
</feature>
<dbReference type="PROSITE" id="PS52040">
    <property type="entry name" value="TOPO_IIA"/>
    <property type="match status" value="1"/>
</dbReference>
<keyword evidence="9 15" id="KW-0067">ATP-binding</keyword>
<comment type="similarity">
    <text evidence="4 15">Belongs to the type II topoisomerase family.</text>
</comment>
<feature type="compositionally biased region" description="Low complexity" evidence="16">
    <location>
        <begin position="1349"/>
        <end position="1361"/>
    </location>
</feature>
<evidence type="ECO:0000256" key="1">
    <source>
        <dbReference type="ARBA" id="ARBA00000185"/>
    </source>
</evidence>
<feature type="compositionally biased region" description="Low complexity" evidence="16">
    <location>
        <begin position="1579"/>
        <end position="1600"/>
    </location>
</feature>
<dbReference type="SUPFAM" id="SSF56719">
    <property type="entry name" value="Type II DNA topoisomerase"/>
    <property type="match status" value="1"/>
</dbReference>
<feature type="domain" description="Topo IIA-type catalytic" evidence="18">
    <location>
        <begin position="760"/>
        <end position="1214"/>
    </location>
</feature>
<dbReference type="InterPro" id="IPR036890">
    <property type="entry name" value="HATPase_C_sf"/>
</dbReference>
<evidence type="ECO:0000256" key="14">
    <source>
        <dbReference type="PROSITE-ProRule" id="PRU01384"/>
    </source>
</evidence>
<keyword evidence="20" id="KW-1185">Reference proteome</keyword>
<dbReference type="CDD" id="cd16930">
    <property type="entry name" value="HATPase_TopII-like"/>
    <property type="match status" value="1"/>
</dbReference>
<dbReference type="InterPro" id="IPR013758">
    <property type="entry name" value="Topo_IIA_A/C_ab"/>
</dbReference>
<dbReference type="SMART" id="SM00387">
    <property type="entry name" value="HATPase_c"/>
    <property type="match status" value="1"/>
</dbReference>
<dbReference type="SMART" id="SM00433">
    <property type="entry name" value="TOP2c"/>
    <property type="match status" value="1"/>
</dbReference>
<dbReference type="InterPro" id="IPR013760">
    <property type="entry name" value="Topo_IIA-like_dom_sf"/>
</dbReference>
<comment type="subunit">
    <text evidence="15">Homodimer.</text>
</comment>
<dbReference type="InterPro" id="IPR013759">
    <property type="entry name" value="Topo_IIA_B_C"/>
</dbReference>
<dbReference type="Gene3D" id="3.90.199.10">
    <property type="entry name" value="Topoisomerase II, domain 5"/>
    <property type="match status" value="1"/>
</dbReference>
<dbReference type="InterPro" id="IPR013757">
    <property type="entry name" value="Topo_IIA_A_a_sf"/>
</dbReference>
<dbReference type="PROSITE" id="PS00177">
    <property type="entry name" value="TOPOISOMERASE_II"/>
    <property type="match status" value="1"/>
</dbReference>
<evidence type="ECO:0000256" key="7">
    <source>
        <dbReference type="ARBA" id="ARBA00022723"/>
    </source>
</evidence>
<sequence>MSSNSDFDAGMDSDDYMPVKKSVTKKADASSGAVVPKPKKNYAIKSSVIGAAAAAAEEDVASTSAWSPSAPPAKKRTPIKGGKSIEEIYQKKTQLEHILIRPDTYIGSIEQISMPLWVFEGERMVYRNVSFVPGLYKIFDEIIVNAADNKVRDSTMDTIKISIDRSTDTISVYNNGRGIPIEIHSKEKIYVPELIFGHLLTSSNYDDDEKKVTGGRNGYGAKLCNIFSFLFIVETADSRSGKKFKQEFTNNMSSKSVPIITQNTKGEDYTRITFRPDLPKFKMEKIDDDFEALLQKRAYDLAGCVRGIKVYLNDVRIKVKDFKGYVDLYLDAVNPETGVKPPIIYERINDRWEVAYTHSDGQFSQVSFANSICTSKGGTHVNMIADQITSTLVEAVKKKDKKGVPLKPHQARSHLWVFVNCQVENPTFDSQTKETLTLRASAFGSKALISEDFMKKVCKSGIIETILSFAKFKQDQLLKKTDGQGKKSRISGITKLDDANNAGTRNGSKCTLILTEGDSAKSLAVSGLSVVGRDNFGVFPLRGKLLNVREATHSQITGNAEINAIKQILGLQHGKVYDDASSLRYGHLMIMTDQDHDGSHIKGLIINFMDHFWPSLLRIPGFLLEFITPIVRATKGKGHNKREISFFTIPEFEQWKERNDGGRGWTTKYFKGLGTSTTADAKEYFSDMNKHLKPFKTLDDESRDLIDMAFNKKKADSRKEWLGRFLPGTYMDHSVAQISLPDFINHELILFSMADNARSIPSCVDGFKPGQRKILFACFKRNLRNEIKVAQLAGYVAEHSAYHHGEQSLNATIVNMAQNFIGSNNLGVLEPLGQFGTRLQGGKDAASPRYIFTNLSPLARAVFNPSDDPLLTYLVDDGQNIEPEWYLPILPMLLVNGADGIGTGWSSSVPNYNPRDIVECLHCLMRGEDLPEFKPWYRGFNGTIEKETADRYRVVGTIRKLSTTTVEISELPIRTWTQSYKEQLEIWLNGDEKQTAWIKDYKEYHTDSKVHFVVTLTEQALKSAEEEGLEKKFKLIGTVSVSNLVCFDIEGRIKKYEGVTDIIRDFYDLRLGYYQKRKDYMLSQLTFDYERLESKVRFVTEIITGKLIVQNRKRADLLKDLVARKYKLIPKKKNTASASSGVEVLDDAHDADEDADGDGSVDDPRQGYDYLLSMPIWNLTWEKVQLLQKEMHQREEEIKVLIGRTIYDLWRSDLDGFLAQWDLHESALETLESYRPDNGATAMGGLTKKPLSASSSSAAAKKAMAAIARKAKKVAVSQRDGEEDIFDDMDDDDFVPTKKEATQAASINLNKTAGLATVKTEAKPQPLISKFISKKAESGGLTGGALKRSSSSLESVTEDSVNTSLNQMARNSSTGAPKVEPDTEQALKRRFMGSKKTAPPTSKDMKNLGNSGTSKMTAIAIGTDTDLLAKDDIMNSDDDQMDLLMMQPAKISKTARPKAIPKATTKATTLSKQDSSRTLSIEVDSDNDAESADSYPKPGTSRPAAPTVVIVDKFKPRTKTKPTQSAARIVHSDDSEDAELGGGGGYKENSGSDDTFGEDSDTGIKGKPKAKAKAKPKVSKAVGAKSSGTITAKRAATAASKKTRPEAATSRKAMNLDSDTDSADLGHDTGKSGAAVSTVRTARAATRKVTSYRIVDDDESHASASD</sequence>
<dbReference type="SMART" id="SM00434">
    <property type="entry name" value="TOP4c"/>
    <property type="match status" value="1"/>
</dbReference>
<evidence type="ECO:0000259" key="18">
    <source>
        <dbReference type="PROSITE" id="PS52040"/>
    </source>
</evidence>
<dbReference type="Pfam" id="PF00521">
    <property type="entry name" value="DNA_topoisoIV"/>
    <property type="match status" value="1"/>
</dbReference>
<evidence type="ECO:0000313" key="19">
    <source>
        <dbReference type="EMBL" id="KAH6590957.1"/>
    </source>
</evidence>
<feature type="region of interest" description="Disordered" evidence="16">
    <location>
        <begin position="1338"/>
        <end position="1383"/>
    </location>
</feature>
<feature type="compositionally biased region" description="Low complexity" evidence="16">
    <location>
        <begin position="1634"/>
        <end position="1645"/>
    </location>
</feature>
<evidence type="ECO:0000256" key="15">
    <source>
        <dbReference type="RuleBase" id="RU362094"/>
    </source>
</evidence>
<keyword evidence="8 15" id="KW-0547">Nucleotide-binding</keyword>
<comment type="cofactor">
    <cofactor evidence="2">
        <name>Ca(2+)</name>
        <dbReference type="ChEBI" id="CHEBI:29108"/>
    </cofactor>
</comment>
<reference evidence="19 20" key="1">
    <citation type="submission" date="2021-02" db="EMBL/GenBank/DDBJ databases">
        <title>Variation within the Batrachochytrium salamandrivorans European outbreak.</title>
        <authorList>
            <person name="Kelly M."/>
            <person name="Pasmans F."/>
            <person name="Shea T.P."/>
            <person name="Munoz J.F."/>
            <person name="Carranza S."/>
            <person name="Cuomo C.A."/>
            <person name="Martel A."/>
        </authorList>
    </citation>
    <scope>NUCLEOTIDE SEQUENCE [LARGE SCALE GENOMIC DNA]</scope>
    <source>
        <strain evidence="19 20">AMFP18/2</strain>
    </source>
</reference>
<dbReference type="PRINTS" id="PR01158">
    <property type="entry name" value="TOPISMRASEII"/>
</dbReference>
<evidence type="ECO:0000256" key="16">
    <source>
        <dbReference type="SAM" id="MobiDB-lite"/>
    </source>
</evidence>
<dbReference type="Gene3D" id="1.10.268.10">
    <property type="entry name" value="Topoisomerase, domain 3"/>
    <property type="match status" value="1"/>
</dbReference>
<dbReference type="Pfam" id="PF16898">
    <property type="entry name" value="TOPRIM_C"/>
    <property type="match status" value="1"/>
</dbReference>
<feature type="compositionally biased region" description="Basic residues" evidence="16">
    <location>
        <begin position="1566"/>
        <end position="1578"/>
    </location>
</feature>
<dbReference type="EMBL" id="JAFCIX010000418">
    <property type="protein sequence ID" value="KAH6590957.1"/>
    <property type="molecule type" value="Genomic_DNA"/>
</dbReference>
<keyword evidence="7" id="KW-0479">Metal-binding</keyword>
<evidence type="ECO:0000256" key="9">
    <source>
        <dbReference type="ARBA" id="ARBA00022840"/>
    </source>
</evidence>
<comment type="function">
    <text evidence="15">Control of topological states of DNA by transient breakage and subsequent rejoining of DNA strands. Topoisomerase II makes double-strand breaks.</text>
</comment>
<dbReference type="SUPFAM" id="SSF54211">
    <property type="entry name" value="Ribosomal protein S5 domain 2-like"/>
    <property type="match status" value="1"/>
</dbReference>
<feature type="domain" description="Toprim" evidence="17">
    <location>
        <begin position="510"/>
        <end position="624"/>
    </location>
</feature>
<dbReference type="Gene3D" id="3.40.50.670">
    <property type="match status" value="1"/>
</dbReference>
<evidence type="ECO:0000256" key="4">
    <source>
        <dbReference type="ARBA" id="ARBA00011080"/>
    </source>
</evidence>
<dbReference type="CDD" id="cd03365">
    <property type="entry name" value="TOPRIM_TopoIIA"/>
    <property type="match status" value="1"/>
</dbReference>
<evidence type="ECO:0000256" key="11">
    <source>
        <dbReference type="ARBA" id="ARBA00023029"/>
    </source>
</evidence>
<feature type="compositionally biased region" description="Polar residues" evidence="16">
    <location>
        <begin position="1470"/>
        <end position="1479"/>
    </location>
</feature>
<dbReference type="PANTHER" id="PTHR10169">
    <property type="entry name" value="DNA TOPOISOMERASE/GYRASE"/>
    <property type="match status" value="1"/>
</dbReference>
<dbReference type="Gene3D" id="3.30.1490.30">
    <property type="match status" value="1"/>
</dbReference>
<protein>
    <recommendedName>
        <fullName evidence="6 15">DNA topoisomerase 2</fullName>
        <ecNumber evidence="5 15">5.6.2.2</ecNumber>
    </recommendedName>
</protein>
<dbReference type="PANTHER" id="PTHR10169:SF38">
    <property type="entry name" value="DNA TOPOISOMERASE 2"/>
    <property type="match status" value="1"/>
</dbReference>
<dbReference type="Gene3D" id="3.30.565.10">
    <property type="entry name" value="Histidine kinase-like ATPase, C-terminal domain"/>
    <property type="match status" value="1"/>
</dbReference>
<feature type="compositionally biased region" description="Low complexity" evidence="16">
    <location>
        <begin position="1457"/>
        <end position="1469"/>
    </location>
</feature>
<keyword evidence="12 14" id="KW-0238">DNA-binding</keyword>
<dbReference type="InterPro" id="IPR006171">
    <property type="entry name" value="TOPRIM_dom"/>
</dbReference>
<dbReference type="Gene3D" id="3.30.1360.40">
    <property type="match status" value="1"/>
</dbReference>
<name>A0ABQ8F2F2_9FUNG</name>
<evidence type="ECO:0000256" key="8">
    <source>
        <dbReference type="ARBA" id="ARBA00022741"/>
    </source>
</evidence>
<feature type="region of interest" description="Disordered" evidence="16">
    <location>
        <begin position="1392"/>
        <end position="1411"/>
    </location>
</feature>
<dbReference type="Proteomes" id="UP001648503">
    <property type="component" value="Unassembled WGS sequence"/>
</dbReference>
<feature type="region of interest" description="Disordered" evidence="16">
    <location>
        <begin position="1450"/>
        <end position="1645"/>
    </location>
</feature>
<dbReference type="Pfam" id="PF01751">
    <property type="entry name" value="Toprim"/>
    <property type="match status" value="1"/>
</dbReference>
<dbReference type="InterPro" id="IPR050634">
    <property type="entry name" value="DNA_Topoisomerase_II"/>
</dbReference>
<evidence type="ECO:0000256" key="13">
    <source>
        <dbReference type="ARBA" id="ARBA00023235"/>
    </source>
</evidence>
<evidence type="ECO:0000313" key="20">
    <source>
        <dbReference type="Proteomes" id="UP001648503"/>
    </source>
</evidence>
<dbReference type="Gene3D" id="3.30.230.10">
    <property type="match status" value="1"/>
</dbReference>
<keyword evidence="13 14" id="KW-0413">Isomerase</keyword>
<evidence type="ECO:0000259" key="17">
    <source>
        <dbReference type="PROSITE" id="PS50880"/>
    </source>
</evidence>
<gene>
    <name evidence="19" type="ORF">BASA50_008957</name>
</gene>
<dbReference type="Pfam" id="PF00204">
    <property type="entry name" value="DNA_gyraseB"/>
    <property type="match status" value="1"/>
</dbReference>
<dbReference type="InterPro" id="IPR014721">
    <property type="entry name" value="Ribsml_uS5_D2-typ_fold_subgr"/>
</dbReference>
<dbReference type="InterPro" id="IPR013506">
    <property type="entry name" value="Topo_IIA_bsu_dom2"/>
</dbReference>
<dbReference type="InterPro" id="IPR018522">
    <property type="entry name" value="TopoIIA_CS"/>
</dbReference>
<dbReference type="CDD" id="cd00187">
    <property type="entry name" value="TOP4c"/>
    <property type="match status" value="1"/>
</dbReference>
<organism evidence="19 20">
    <name type="scientific">Batrachochytrium salamandrivorans</name>
    <dbReference type="NCBI Taxonomy" id="1357716"/>
    <lineage>
        <taxon>Eukaryota</taxon>
        <taxon>Fungi</taxon>
        <taxon>Fungi incertae sedis</taxon>
        <taxon>Chytridiomycota</taxon>
        <taxon>Chytridiomycota incertae sedis</taxon>
        <taxon>Chytridiomycetes</taxon>
        <taxon>Rhizophydiales</taxon>
        <taxon>Rhizophydiales incertae sedis</taxon>
        <taxon>Batrachochytrium</taxon>
    </lineage>
</organism>
<dbReference type="PRINTS" id="PR00418">
    <property type="entry name" value="TPI2FAMILY"/>
</dbReference>
<dbReference type="InterPro" id="IPR020568">
    <property type="entry name" value="Ribosomal_Su5_D2-typ_SF"/>
</dbReference>
<evidence type="ECO:0000256" key="5">
    <source>
        <dbReference type="ARBA" id="ARBA00012895"/>
    </source>
</evidence>
<dbReference type="SUPFAM" id="SSF55874">
    <property type="entry name" value="ATPase domain of HSP90 chaperone/DNA topoisomerase II/histidine kinase"/>
    <property type="match status" value="1"/>
</dbReference>
<comment type="caution">
    <text evidence="19">The sequence shown here is derived from an EMBL/GenBank/DDBJ whole genome shotgun (WGS) entry which is preliminary data.</text>
</comment>
<evidence type="ECO:0000256" key="6">
    <source>
        <dbReference type="ARBA" id="ARBA00019635"/>
    </source>
</evidence>
<dbReference type="InterPro" id="IPR002205">
    <property type="entry name" value="Topo_IIA_dom_A"/>
</dbReference>
<feature type="active site" description="O-(5'-phospho-DNA)-tyrosine intermediate" evidence="14">
    <location>
        <position position="850"/>
    </location>
</feature>
<dbReference type="InterPro" id="IPR003594">
    <property type="entry name" value="HATPase_dom"/>
</dbReference>
<dbReference type="PROSITE" id="PS50880">
    <property type="entry name" value="TOPRIM"/>
    <property type="match status" value="1"/>
</dbReference>
<dbReference type="EC" id="5.6.2.2" evidence="5 15"/>
<keyword evidence="10" id="KW-0460">Magnesium</keyword>
<dbReference type="InterPro" id="IPR031660">
    <property type="entry name" value="TOPRIM_C"/>
</dbReference>
<comment type="catalytic activity">
    <reaction evidence="1 14 15">
        <text>ATP-dependent breakage, passage and rejoining of double-stranded DNA.</text>
        <dbReference type="EC" id="5.6.2.2"/>
    </reaction>
</comment>
<evidence type="ECO:0000256" key="12">
    <source>
        <dbReference type="ARBA" id="ARBA00023125"/>
    </source>
</evidence>
<proteinExistence type="inferred from homology"/>
<keyword evidence="11 14" id="KW-0799">Topoisomerase</keyword>